<dbReference type="AlphaFoldDB" id="A0A543I5C9"/>
<dbReference type="RefSeq" id="WP_141915743.1">
    <property type="nucleotide sequence ID" value="NZ_BAAAYS010000001.1"/>
</dbReference>
<accession>A0A543I5C9</accession>
<name>A0A543I5C9_9MICO</name>
<protein>
    <submittedName>
        <fullName evidence="1">Uncharacterized protein</fullName>
    </submittedName>
</protein>
<proteinExistence type="predicted"/>
<evidence type="ECO:0000313" key="1">
    <source>
        <dbReference type="EMBL" id="TQM65813.1"/>
    </source>
</evidence>
<organism evidence="1 2">
    <name type="scientific">Klugiella xanthotipulae</name>
    <dbReference type="NCBI Taxonomy" id="244735"/>
    <lineage>
        <taxon>Bacteria</taxon>
        <taxon>Bacillati</taxon>
        <taxon>Actinomycetota</taxon>
        <taxon>Actinomycetes</taxon>
        <taxon>Micrococcales</taxon>
        <taxon>Microbacteriaceae</taxon>
        <taxon>Klugiella</taxon>
    </lineage>
</organism>
<dbReference type="EMBL" id="VFPN01000001">
    <property type="protein sequence ID" value="TQM65813.1"/>
    <property type="molecule type" value="Genomic_DNA"/>
</dbReference>
<comment type="caution">
    <text evidence="1">The sequence shown here is derived from an EMBL/GenBank/DDBJ whole genome shotgun (WGS) entry which is preliminary data.</text>
</comment>
<sequence length="149" mass="17300">MTTQKETRLYSVRITSYPEGSIDYSNNHLQIIPSWYPPGWLQNPEEYERWVSRYNTARFSWPDTTKLYLSKSGARSRARLIESYGATAKILRTLPVVWETGKVIRARRIEELEAELSALYTEPTSVDLSDADRLPQPGQLRAVTWHVPR</sequence>
<gene>
    <name evidence="1" type="ORF">FB466_0626</name>
</gene>
<evidence type="ECO:0000313" key="2">
    <source>
        <dbReference type="Proteomes" id="UP000318331"/>
    </source>
</evidence>
<dbReference type="OrthoDB" id="4480287at2"/>
<reference evidence="1 2" key="1">
    <citation type="submission" date="2019-06" db="EMBL/GenBank/DDBJ databases">
        <title>Sequencing the genomes of 1000 actinobacteria strains.</title>
        <authorList>
            <person name="Klenk H.-P."/>
        </authorList>
    </citation>
    <scope>NUCLEOTIDE SEQUENCE [LARGE SCALE GENOMIC DNA]</scope>
    <source>
        <strain evidence="1 2">DSM 18031</strain>
    </source>
</reference>
<keyword evidence="2" id="KW-1185">Reference proteome</keyword>
<dbReference type="Proteomes" id="UP000318331">
    <property type="component" value="Unassembled WGS sequence"/>
</dbReference>